<keyword evidence="1" id="KW-0472">Membrane</keyword>
<proteinExistence type="predicted"/>
<name>A0A0A9FL23_ARUDO</name>
<organism evidence="2">
    <name type="scientific">Arundo donax</name>
    <name type="common">Giant reed</name>
    <name type="synonym">Donax arundinaceus</name>
    <dbReference type="NCBI Taxonomy" id="35708"/>
    <lineage>
        <taxon>Eukaryota</taxon>
        <taxon>Viridiplantae</taxon>
        <taxon>Streptophyta</taxon>
        <taxon>Embryophyta</taxon>
        <taxon>Tracheophyta</taxon>
        <taxon>Spermatophyta</taxon>
        <taxon>Magnoliopsida</taxon>
        <taxon>Liliopsida</taxon>
        <taxon>Poales</taxon>
        <taxon>Poaceae</taxon>
        <taxon>PACMAD clade</taxon>
        <taxon>Arundinoideae</taxon>
        <taxon>Arundineae</taxon>
        <taxon>Arundo</taxon>
    </lineage>
</organism>
<accession>A0A0A9FL23</accession>
<dbReference type="AlphaFoldDB" id="A0A0A9FL23"/>
<evidence type="ECO:0000313" key="2">
    <source>
        <dbReference type="EMBL" id="JAE10836.1"/>
    </source>
</evidence>
<dbReference type="EMBL" id="GBRH01187060">
    <property type="protein sequence ID" value="JAE10836.1"/>
    <property type="molecule type" value="Transcribed_RNA"/>
</dbReference>
<keyword evidence="1" id="KW-1133">Transmembrane helix</keyword>
<feature type="transmembrane region" description="Helical" evidence="1">
    <location>
        <begin position="20"/>
        <end position="39"/>
    </location>
</feature>
<reference evidence="2" key="1">
    <citation type="submission" date="2014-09" db="EMBL/GenBank/DDBJ databases">
        <authorList>
            <person name="Magalhaes I.L.F."/>
            <person name="Oliveira U."/>
            <person name="Santos F.R."/>
            <person name="Vidigal T.H.D.A."/>
            <person name="Brescovit A.D."/>
            <person name="Santos A.J."/>
        </authorList>
    </citation>
    <scope>NUCLEOTIDE SEQUENCE</scope>
    <source>
        <tissue evidence="2">Shoot tissue taken approximately 20 cm above the soil surface</tissue>
    </source>
</reference>
<protein>
    <submittedName>
        <fullName evidence="2">Uncharacterized protein</fullName>
    </submittedName>
</protein>
<sequence>MVHPILIHLHHHRHSMLVTIFLYGELSLALLVLLFLRAISFPGSWEIIQVTIEIWSHRGRGKRFDIMYRGVGCS</sequence>
<reference evidence="2" key="2">
    <citation type="journal article" date="2015" name="Data Brief">
        <title>Shoot transcriptome of the giant reed, Arundo donax.</title>
        <authorList>
            <person name="Barrero R.A."/>
            <person name="Guerrero F.D."/>
            <person name="Moolhuijzen P."/>
            <person name="Goolsby J.A."/>
            <person name="Tidwell J."/>
            <person name="Bellgard S.E."/>
            <person name="Bellgard M.I."/>
        </authorList>
    </citation>
    <scope>NUCLEOTIDE SEQUENCE</scope>
    <source>
        <tissue evidence="2">Shoot tissue taken approximately 20 cm above the soil surface</tissue>
    </source>
</reference>
<evidence type="ECO:0000256" key="1">
    <source>
        <dbReference type="SAM" id="Phobius"/>
    </source>
</evidence>
<keyword evidence="1" id="KW-0812">Transmembrane</keyword>